<reference evidence="1 2" key="1">
    <citation type="submission" date="2021-03" db="EMBL/GenBank/DDBJ databases">
        <title>Sequencing the genomes of 1000 actinobacteria strains.</title>
        <authorList>
            <person name="Klenk H.-P."/>
        </authorList>
    </citation>
    <scope>NUCLEOTIDE SEQUENCE [LARGE SCALE GENOMIC DNA]</scope>
    <source>
        <strain evidence="1 2">DSM 46670</strain>
    </source>
</reference>
<sequence>MARTATASAVPMLDHMVTSLGSRCTTLADAERGNQQASAWAVDNPGTCGQPCCAHTFATDLRPVVFSCATILLN</sequence>
<evidence type="ECO:0000313" key="1">
    <source>
        <dbReference type="EMBL" id="MBP2319759.1"/>
    </source>
</evidence>
<protein>
    <submittedName>
        <fullName evidence="1">Uncharacterized protein</fullName>
    </submittedName>
</protein>
<dbReference type="EMBL" id="JAGINW010000001">
    <property type="protein sequence ID" value="MBP2319759.1"/>
    <property type="molecule type" value="Genomic_DNA"/>
</dbReference>
<keyword evidence="2" id="KW-1185">Reference proteome</keyword>
<proteinExistence type="predicted"/>
<gene>
    <name evidence="1" type="ORF">JOF56_000144</name>
</gene>
<accession>A0ABS4T5L8</accession>
<evidence type="ECO:0000313" key="2">
    <source>
        <dbReference type="Proteomes" id="UP001519332"/>
    </source>
</evidence>
<comment type="caution">
    <text evidence="1">The sequence shown here is derived from an EMBL/GenBank/DDBJ whole genome shotgun (WGS) entry which is preliminary data.</text>
</comment>
<organism evidence="1 2">
    <name type="scientific">Kibdelosporangium banguiense</name>
    <dbReference type="NCBI Taxonomy" id="1365924"/>
    <lineage>
        <taxon>Bacteria</taxon>
        <taxon>Bacillati</taxon>
        <taxon>Actinomycetota</taxon>
        <taxon>Actinomycetes</taxon>
        <taxon>Pseudonocardiales</taxon>
        <taxon>Pseudonocardiaceae</taxon>
        <taxon>Kibdelosporangium</taxon>
    </lineage>
</organism>
<name>A0ABS4T5L8_9PSEU</name>
<dbReference type="Proteomes" id="UP001519332">
    <property type="component" value="Unassembled WGS sequence"/>
</dbReference>